<evidence type="ECO:0000256" key="2">
    <source>
        <dbReference type="ARBA" id="ARBA00022605"/>
    </source>
</evidence>
<dbReference type="InterPro" id="IPR011004">
    <property type="entry name" value="Trimer_LpxA-like_sf"/>
</dbReference>
<dbReference type="Pfam" id="PF00132">
    <property type="entry name" value="Hexapep"/>
    <property type="match status" value="1"/>
</dbReference>
<proteinExistence type="inferred from homology"/>
<dbReference type="InterPro" id="IPR050179">
    <property type="entry name" value="Trans_hexapeptide_repeat"/>
</dbReference>
<dbReference type="Gene3D" id="2.160.10.10">
    <property type="entry name" value="Hexapeptide repeat proteins"/>
    <property type="match status" value="1"/>
</dbReference>
<evidence type="ECO:0000256" key="6">
    <source>
        <dbReference type="ARBA" id="ARBA00023154"/>
    </source>
</evidence>
<evidence type="ECO:0000256" key="1">
    <source>
        <dbReference type="ARBA" id="ARBA00007274"/>
    </source>
</evidence>
<keyword evidence="7" id="KW-0012">Acyltransferase</keyword>
<keyword evidence="2" id="KW-0028">Amino-acid biosynthesis</keyword>
<dbReference type="RefSeq" id="WP_155436435.1">
    <property type="nucleotide sequence ID" value="NZ_JBHLXK010000002.1"/>
</dbReference>
<evidence type="ECO:0000256" key="7">
    <source>
        <dbReference type="ARBA" id="ARBA00023315"/>
    </source>
</evidence>
<gene>
    <name evidence="8" type="ORF">GM655_19990</name>
</gene>
<dbReference type="Proteomes" id="UP000735592">
    <property type="component" value="Unassembled WGS sequence"/>
</dbReference>
<protein>
    <submittedName>
        <fullName evidence="8">N-acetyltransferase</fullName>
    </submittedName>
</protein>
<keyword evidence="4" id="KW-0677">Repeat</keyword>
<evidence type="ECO:0000256" key="3">
    <source>
        <dbReference type="ARBA" id="ARBA00022679"/>
    </source>
</evidence>
<keyword evidence="9" id="KW-1185">Reference proteome</keyword>
<keyword evidence="6" id="KW-0457">Lysine biosynthesis</keyword>
<evidence type="ECO:0000313" key="8">
    <source>
        <dbReference type="EMBL" id="MTW35088.1"/>
    </source>
</evidence>
<keyword evidence="5" id="KW-0220">Diaminopimelate biosynthesis</keyword>
<accession>A0ABW9SSF4</accession>
<evidence type="ECO:0000256" key="4">
    <source>
        <dbReference type="ARBA" id="ARBA00022737"/>
    </source>
</evidence>
<comment type="caution">
    <text evidence="8">The sequence shown here is derived from an EMBL/GenBank/DDBJ whole genome shotgun (WGS) entry which is preliminary data.</text>
</comment>
<organism evidence="8 9">
    <name type="scientific">Pseudoduganella danionis</name>
    <dbReference type="NCBI Taxonomy" id="1890295"/>
    <lineage>
        <taxon>Bacteria</taxon>
        <taxon>Pseudomonadati</taxon>
        <taxon>Pseudomonadota</taxon>
        <taxon>Betaproteobacteria</taxon>
        <taxon>Burkholderiales</taxon>
        <taxon>Oxalobacteraceae</taxon>
        <taxon>Telluria group</taxon>
        <taxon>Pseudoduganella</taxon>
    </lineage>
</organism>
<sequence length="253" mass="26656">MIHPSAIVSPLAKLGENVSIGPFTVIHADVELGANSVVDGFCELGYPTPLAHGAPLVIGAGARIRSHSVFYQGSQFGAGLVTGHRVVVREHTRAGLAMQIGTMNDIQGDCSIGDYVRCQSNVFIGKASKVGNFVWLLPYTVLTNDPHPPSNLLLGCEIGDYAAIAAMSVILPGVKVGQGALVAAHSKVHRDVAPHTVVAGNPARYLYDTAEVKLKDGSHAPAYPWTRHFRRGYPDHITAGWDAGEPALGGDAP</sequence>
<name>A0ABW9SSF4_9BURK</name>
<reference evidence="8 9" key="1">
    <citation type="submission" date="2019-11" db="EMBL/GenBank/DDBJ databases">
        <title>Type strains purchased from KCTC, JCM and DSMZ.</title>
        <authorList>
            <person name="Lu H."/>
        </authorList>
    </citation>
    <scope>NUCLEOTIDE SEQUENCE [LARGE SCALE GENOMIC DNA]</scope>
    <source>
        <strain evidence="8 9">DSM 103461</strain>
    </source>
</reference>
<dbReference type="CDD" id="cd03358">
    <property type="entry name" value="LbH_WxcM_N_like"/>
    <property type="match status" value="1"/>
</dbReference>
<dbReference type="EMBL" id="WNKW01000007">
    <property type="protein sequence ID" value="MTW35088.1"/>
    <property type="molecule type" value="Genomic_DNA"/>
</dbReference>
<dbReference type="PROSITE" id="PS00101">
    <property type="entry name" value="HEXAPEP_TRANSFERASES"/>
    <property type="match status" value="1"/>
</dbReference>
<dbReference type="InterPro" id="IPR018357">
    <property type="entry name" value="Hexapep_transf_CS"/>
</dbReference>
<keyword evidence="3" id="KW-0808">Transferase</keyword>
<dbReference type="PANTHER" id="PTHR43300">
    <property type="entry name" value="ACETYLTRANSFERASE"/>
    <property type="match status" value="1"/>
</dbReference>
<evidence type="ECO:0000313" key="9">
    <source>
        <dbReference type="Proteomes" id="UP000735592"/>
    </source>
</evidence>
<comment type="similarity">
    <text evidence="1">Belongs to the transferase hexapeptide repeat family.</text>
</comment>
<dbReference type="InterPro" id="IPR001451">
    <property type="entry name" value="Hexapep"/>
</dbReference>
<dbReference type="SUPFAM" id="SSF51161">
    <property type="entry name" value="Trimeric LpxA-like enzymes"/>
    <property type="match status" value="1"/>
</dbReference>
<evidence type="ECO:0000256" key="5">
    <source>
        <dbReference type="ARBA" id="ARBA00022915"/>
    </source>
</evidence>
<dbReference type="PANTHER" id="PTHR43300:SF10">
    <property type="entry name" value="2,3,4,5-TETRAHYDROPYRIDINE-2,6-DICARBOXYLATE N-ACETYLTRANSFERASE"/>
    <property type="match status" value="1"/>
</dbReference>